<reference evidence="5 6" key="1">
    <citation type="submission" date="2023-03" db="EMBL/GenBank/DDBJ databases">
        <title>Novosphingobium cyanobacteriorum sp. nov., isolated from a eutrophic reservoir during the Microcystis bloom period.</title>
        <authorList>
            <person name="Kang M."/>
            <person name="Le V."/>
            <person name="Ko S.-R."/>
            <person name="Lee S.-A."/>
            <person name="Ahn C.-Y."/>
        </authorList>
    </citation>
    <scope>NUCLEOTIDE SEQUENCE [LARGE SCALE GENOMIC DNA]</scope>
    <source>
        <strain evidence="5 6">HBC54</strain>
    </source>
</reference>
<dbReference type="Proteomes" id="UP001222770">
    <property type="component" value="Unassembled WGS sequence"/>
</dbReference>
<name>A0ABT6CR57_9SPHN</name>
<feature type="domain" description="Glycosyl transferase family 1" evidence="4">
    <location>
        <begin position="181"/>
        <end position="344"/>
    </location>
</feature>
<dbReference type="EMBL" id="JAROCY010000019">
    <property type="protein sequence ID" value="MDF8334997.1"/>
    <property type="molecule type" value="Genomic_DNA"/>
</dbReference>
<dbReference type="PANTHER" id="PTHR12526:SF640">
    <property type="entry name" value="COLANIC ACID BIOSYNTHESIS GLYCOSYLTRANSFERASE WCAL-RELATED"/>
    <property type="match status" value="1"/>
</dbReference>
<evidence type="ECO:0000256" key="3">
    <source>
        <dbReference type="ARBA" id="ARBA00022679"/>
    </source>
</evidence>
<comment type="caution">
    <text evidence="5">The sequence shown here is derived from an EMBL/GenBank/DDBJ whole genome shotgun (WGS) entry which is preliminary data.</text>
</comment>
<keyword evidence="3" id="KW-0808">Transferase</keyword>
<dbReference type="Pfam" id="PF00534">
    <property type="entry name" value="Glycos_transf_1"/>
    <property type="match status" value="1"/>
</dbReference>
<evidence type="ECO:0000259" key="4">
    <source>
        <dbReference type="Pfam" id="PF00534"/>
    </source>
</evidence>
<evidence type="ECO:0000313" key="5">
    <source>
        <dbReference type="EMBL" id="MDF8334997.1"/>
    </source>
</evidence>
<evidence type="ECO:0000256" key="2">
    <source>
        <dbReference type="ARBA" id="ARBA00022676"/>
    </source>
</evidence>
<dbReference type="Gene3D" id="3.40.50.2000">
    <property type="entry name" value="Glycogen Phosphorylase B"/>
    <property type="match status" value="2"/>
</dbReference>
<dbReference type="PANTHER" id="PTHR12526">
    <property type="entry name" value="GLYCOSYLTRANSFERASE"/>
    <property type="match status" value="1"/>
</dbReference>
<organism evidence="5 6">
    <name type="scientific">Novosphingobium cyanobacteriorum</name>
    <dbReference type="NCBI Taxonomy" id="3024215"/>
    <lineage>
        <taxon>Bacteria</taxon>
        <taxon>Pseudomonadati</taxon>
        <taxon>Pseudomonadota</taxon>
        <taxon>Alphaproteobacteria</taxon>
        <taxon>Sphingomonadales</taxon>
        <taxon>Sphingomonadaceae</taxon>
        <taxon>Novosphingobium</taxon>
    </lineage>
</organism>
<proteinExistence type="inferred from homology"/>
<dbReference type="RefSeq" id="WP_277279767.1">
    <property type="nucleotide sequence ID" value="NZ_JAROCY010000019.1"/>
</dbReference>
<comment type="similarity">
    <text evidence="1">Belongs to the glycosyltransferase group 1 family. Glycosyltransferase 4 subfamily.</text>
</comment>
<evidence type="ECO:0000256" key="1">
    <source>
        <dbReference type="ARBA" id="ARBA00009481"/>
    </source>
</evidence>
<sequence>MDEPNRRRLNVTFIGLGAFGAHGGIQRFNRRVIDVLNEGHCGSKVIMLGDWKCVPDHYGLPAGSFVGCAGSRWLFVTQFIRSLPKTDILVLGHINLLPLAVLFRALRPSRRTVLFAHGVEVWGDPSYRRPRRWEPSALRAAIDKIAIVSVYSQGLMARAFGLKLEQFSLFPNAVDVTDRENAKRSSPIILAVSRLAITERGKHIDKLIKSLPKVLENVPDSRLVVVGDGELLPELRGVADSCGVSDNVEFLGSVSDSVLADLFRQAAVFALPSSKEGFGIVFLEAWLRGLPVVGSQFGAAAEVIEDGVDGITVDPQDTDALAGALSRLLLDRDLSTSMAEKGRKKVLSRYSHDNFRVNFDRLMSALSG</sequence>
<gene>
    <name evidence="5" type="ORF">POM99_17450</name>
</gene>
<dbReference type="SUPFAM" id="SSF53756">
    <property type="entry name" value="UDP-Glycosyltransferase/glycogen phosphorylase"/>
    <property type="match status" value="1"/>
</dbReference>
<dbReference type="CDD" id="cd03801">
    <property type="entry name" value="GT4_PimA-like"/>
    <property type="match status" value="1"/>
</dbReference>
<evidence type="ECO:0000313" key="6">
    <source>
        <dbReference type="Proteomes" id="UP001222770"/>
    </source>
</evidence>
<keyword evidence="2" id="KW-0328">Glycosyltransferase</keyword>
<dbReference type="InterPro" id="IPR001296">
    <property type="entry name" value="Glyco_trans_1"/>
</dbReference>
<accession>A0ABT6CR57</accession>
<protein>
    <submittedName>
        <fullName evidence="5">Glycosyltransferase family 4 protein</fullName>
    </submittedName>
</protein>
<keyword evidence="6" id="KW-1185">Reference proteome</keyword>